<dbReference type="PANTHER" id="PTHR32166:SF121">
    <property type="entry name" value="DUF659 DOMAIN-CONTAINING PROTEIN"/>
    <property type="match status" value="1"/>
</dbReference>
<organism evidence="2 3">
    <name type="scientific">Brassica carinata</name>
    <name type="common">Ethiopian mustard</name>
    <name type="synonym">Abyssinian cabbage</name>
    <dbReference type="NCBI Taxonomy" id="52824"/>
    <lineage>
        <taxon>Eukaryota</taxon>
        <taxon>Viridiplantae</taxon>
        <taxon>Streptophyta</taxon>
        <taxon>Embryophyta</taxon>
        <taxon>Tracheophyta</taxon>
        <taxon>Spermatophyta</taxon>
        <taxon>Magnoliopsida</taxon>
        <taxon>eudicotyledons</taxon>
        <taxon>Gunneridae</taxon>
        <taxon>Pentapetalae</taxon>
        <taxon>rosids</taxon>
        <taxon>malvids</taxon>
        <taxon>Brassicales</taxon>
        <taxon>Brassicaceae</taxon>
        <taxon>Brassiceae</taxon>
        <taxon>Brassica</taxon>
    </lineage>
</organism>
<evidence type="ECO:0000259" key="1">
    <source>
        <dbReference type="Pfam" id="PF04937"/>
    </source>
</evidence>
<dbReference type="Pfam" id="PF04937">
    <property type="entry name" value="DUF659"/>
    <property type="match status" value="1"/>
</dbReference>
<dbReference type="AlphaFoldDB" id="A0A8X8B566"/>
<keyword evidence="3" id="KW-1185">Reference proteome</keyword>
<sequence length="100" mass="11350">MVHLVTDSAPNYKAAGRLLSEKFPTIAWSPCAAHCINLILVGKLPMVLDLVKRISKVTIFVYNHKWPLSFLRKIPGWREHPSGRNSFCYQFHCSTKSLPA</sequence>
<dbReference type="OrthoDB" id="2013475at2759"/>
<gene>
    <name evidence="2" type="ORF">Bca52824_007202</name>
</gene>
<dbReference type="EMBL" id="JAAMPC010000002">
    <property type="protein sequence ID" value="KAG2324474.1"/>
    <property type="molecule type" value="Genomic_DNA"/>
</dbReference>
<name>A0A8X8B566_BRACI</name>
<comment type="caution">
    <text evidence="2">The sequence shown here is derived from an EMBL/GenBank/DDBJ whole genome shotgun (WGS) entry which is preliminary data.</text>
</comment>
<dbReference type="InterPro" id="IPR007021">
    <property type="entry name" value="DUF659"/>
</dbReference>
<protein>
    <recommendedName>
        <fullName evidence="1">DUF659 domain-containing protein</fullName>
    </recommendedName>
</protein>
<dbReference type="Proteomes" id="UP000886595">
    <property type="component" value="Unassembled WGS sequence"/>
</dbReference>
<evidence type="ECO:0000313" key="3">
    <source>
        <dbReference type="Proteomes" id="UP000886595"/>
    </source>
</evidence>
<reference evidence="2 3" key="1">
    <citation type="submission" date="2020-02" db="EMBL/GenBank/DDBJ databases">
        <authorList>
            <person name="Ma Q."/>
            <person name="Huang Y."/>
            <person name="Song X."/>
            <person name="Pei D."/>
        </authorList>
    </citation>
    <scope>NUCLEOTIDE SEQUENCE [LARGE SCALE GENOMIC DNA]</scope>
    <source>
        <strain evidence="2">Sxm20200214</strain>
        <tissue evidence="2">Leaf</tissue>
    </source>
</reference>
<proteinExistence type="predicted"/>
<accession>A0A8X8B566</accession>
<evidence type="ECO:0000313" key="2">
    <source>
        <dbReference type="EMBL" id="KAG2324474.1"/>
    </source>
</evidence>
<dbReference type="PANTHER" id="PTHR32166">
    <property type="entry name" value="OSJNBA0013A04.12 PROTEIN"/>
    <property type="match status" value="1"/>
</dbReference>
<feature type="domain" description="DUF659" evidence="1">
    <location>
        <begin position="2"/>
        <end position="55"/>
    </location>
</feature>